<feature type="compositionally biased region" description="Polar residues" evidence="1">
    <location>
        <begin position="196"/>
        <end position="207"/>
    </location>
</feature>
<dbReference type="InterPro" id="IPR000008">
    <property type="entry name" value="C2_dom"/>
</dbReference>
<gene>
    <name evidence="3" type="ORF">VFH_I178160</name>
</gene>
<feature type="compositionally biased region" description="Basic and acidic residues" evidence="1">
    <location>
        <begin position="123"/>
        <end position="137"/>
    </location>
</feature>
<evidence type="ECO:0000313" key="3">
    <source>
        <dbReference type="EMBL" id="CAI8595163.1"/>
    </source>
</evidence>
<dbReference type="PANTHER" id="PTHR31425">
    <property type="entry name" value="PHOSPHORIBOSYLANTHRANILATE TRANSFERASE ISOFORM 1"/>
    <property type="match status" value="1"/>
</dbReference>
<dbReference type="InterPro" id="IPR047259">
    <property type="entry name" value="QUIRKY-like"/>
</dbReference>
<proteinExistence type="predicted"/>
<dbReference type="PANTHER" id="PTHR31425:SF35">
    <property type="entry name" value="MULTIPLE C2 DOMAIN AND TRANSMEMBRANE REGION PROTEIN 16"/>
    <property type="match status" value="1"/>
</dbReference>
<sequence>MGTVRKLIVEVIDAQNLAPKDGHGTSSPYIVIDFYGQRKKTRTVVRDLNPKHGPIRRENSLGRVRLSSTQFLSQGEEALIYYELKKKSLFNTAQGKIGLKIYYVDEEISPEPVPEKPVSPPPEKIDEAKINDTEKVEPPPAPPSEPSPESEKLEEDQPVVEKTEPSPKPEPKSKSESVTEGEDQVDVLQPEPFQMTAATISRSNSEIKLNGINGPQPIRKS</sequence>
<evidence type="ECO:0000259" key="2">
    <source>
        <dbReference type="PROSITE" id="PS50004"/>
    </source>
</evidence>
<organism evidence="3 4">
    <name type="scientific">Vicia faba</name>
    <name type="common">Broad bean</name>
    <name type="synonym">Faba vulgaris</name>
    <dbReference type="NCBI Taxonomy" id="3906"/>
    <lineage>
        <taxon>Eukaryota</taxon>
        <taxon>Viridiplantae</taxon>
        <taxon>Streptophyta</taxon>
        <taxon>Embryophyta</taxon>
        <taxon>Tracheophyta</taxon>
        <taxon>Spermatophyta</taxon>
        <taxon>Magnoliopsida</taxon>
        <taxon>eudicotyledons</taxon>
        <taxon>Gunneridae</taxon>
        <taxon>Pentapetalae</taxon>
        <taxon>rosids</taxon>
        <taxon>fabids</taxon>
        <taxon>Fabales</taxon>
        <taxon>Fabaceae</taxon>
        <taxon>Papilionoideae</taxon>
        <taxon>50 kb inversion clade</taxon>
        <taxon>NPAAA clade</taxon>
        <taxon>Hologalegina</taxon>
        <taxon>IRL clade</taxon>
        <taxon>Fabeae</taxon>
        <taxon>Vicia</taxon>
    </lineage>
</organism>
<dbReference type="SUPFAM" id="SSF49562">
    <property type="entry name" value="C2 domain (Calcium/lipid-binding domain, CaLB)"/>
    <property type="match status" value="1"/>
</dbReference>
<dbReference type="InterPro" id="IPR035892">
    <property type="entry name" value="C2_domain_sf"/>
</dbReference>
<protein>
    <recommendedName>
        <fullName evidence="2">C2 domain-containing protein</fullName>
    </recommendedName>
</protein>
<dbReference type="AlphaFoldDB" id="A0AAV0ZCB0"/>
<feature type="domain" description="C2" evidence="2">
    <location>
        <begin position="1"/>
        <end position="117"/>
    </location>
</feature>
<keyword evidence="4" id="KW-1185">Reference proteome</keyword>
<evidence type="ECO:0000313" key="4">
    <source>
        <dbReference type="Proteomes" id="UP001157006"/>
    </source>
</evidence>
<dbReference type="Pfam" id="PF00168">
    <property type="entry name" value="C2"/>
    <property type="match status" value="1"/>
</dbReference>
<accession>A0AAV0ZCB0</accession>
<dbReference type="PROSITE" id="PS50004">
    <property type="entry name" value="C2"/>
    <property type="match status" value="1"/>
</dbReference>
<dbReference type="Gene3D" id="2.60.40.150">
    <property type="entry name" value="C2 domain"/>
    <property type="match status" value="1"/>
</dbReference>
<reference evidence="3 4" key="1">
    <citation type="submission" date="2023-01" db="EMBL/GenBank/DDBJ databases">
        <authorList>
            <person name="Kreplak J."/>
        </authorList>
    </citation>
    <scope>NUCLEOTIDE SEQUENCE [LARGE SCALE GENOMIC DNA]</scope>
</reference>
<evidence type="ECO:0000256" key="1">
    <source>
        <dbReference type="SAM" id="MobiDB-lite"/>
    </source>
</evidence>
<dbReference type="Proteomes" id="UP001157006">
    <property type="component" value="Chromosome 1S"/>
</dbReference>
<feature type="compositionally biased region" description="Basic and acidic residues" evidence="1">
    <location>
        <begin position="159"/>
        <end position="177"/>
    </location>
</feature>
<feature type="compositionally biased region" description="Pro residues" evidence="1">
    <location>
        <begin position="111"/>
        <end position="122"/>
    </location>
</feature>
<feature type="region of interest" description="Disordered" evidence="1">
    <location>
        <begin position="110"/>
        <end position="221"/>
    </location>
</feature>
<dbReference type="EMBL" id="OX451735">
    <property type="protein sequence ID" value="CAI8595163.1"/>
    <property type="molecule type" value="Genomic_DNA"/>
</dbReference>
<name>A0AAV0ZCB0_VICFA</name>